<dbReference type="RefSeq" id="WP_146357374.1">
    <property type="nucleotide sequence ID" value="NZ_VOBR01000024.1"/>
</dbReference>
<evidence type="ECO:0000313" key="1">
    <source>
        <dbReference type="EMBL" id="TWP47804.1"/>
    </source>
</evidence>
<dbReference type="Proteomes" id="UP000316639">
    <property type="component" value="Unassembled WGS sequence"/>
</dbReference>
<protein>
    <recommendedName>
        <fullName evidence="3">Helix-turn-helix domain-containing protein</fullName>
    </recommendedName>
</protein>
<comment type="caution">
    <text evidence="1">The sequence shown here is derived from an EMBL/GenBank/DDBJ whole genome shotgun (WGS) entry which is preliminary data.</text>
</comment>
<name>A0A563EL42_9PSEU</name>
<proteinExistence type="predicted"/>
<evidence type="ECO:0000313" key="2">
    <source>
        <dbReference type="Proteomes" id="UP000316639"/>
    </source>
</evidence>
<dbReference type="AlphaFoldDB" id="A0A563EL42"/>
<organism evidence="1 2">
    <name type="scientific">Lentzea tibetensis</name>
    <dbReference type="NCBI Taxonomy" id="2591470"/>
    <lineage>
        <taxon>Bacteria</taxon>
        <taxon>Bacillati</taxon>
        <taxon>Actinomycetota</taxon>
        <taxon>Actinomycetes</taxon>
        <taxon>Pseudonocardiales</taxon>
        <taxon>Pseudonocardiaceae</taxon>
        <taxon>Lentzea</taxon>
    </lineage>
</organism>
<sequence length="119" mass="13229">MTAYTTAASARQAVSDCLERVNVAASKAGFQAIVVEIVAKTEEDRIAELSASGIPEVVGVSEIQGILHINTRQQVSQLAERPDFPQPVAELRAGRIWLRSDIDDFHRRWQRKTRRTSGK</sequence>
<accession>A0A563EL42</accession>
<reference evidence="1 2" key="1">
    <citation type="submission" date="2019-07" db="EMBL/GenBank/DDBJ databases">
        <title>Lentzea xizangensis sp. nov., isolated from Qinghai-Tibetan Plateau Soils.</title>
        <authorList>
            <person name="Huang J."/>
        </authorList>
    </citation>
    <scope>NUCLEOTIDE SEQUENCE [LARGE SCALE GENOMIC DNA]</scope>
    <source>
        <strain evidence="1 2">FXJ1.1311</strain>
    </source>
</reference>
<dbReference type="OrthoDB" id="3400183at2"/>
<gene>
    <name evidence="1" type="ORF">FKR81_31175</name>
</gene>
<dbReference type="EMBL" id="VOBR01000024">
    <property type="protein sequence ID" value="TWP47804.1"/>
    <property type="molecule type" value="Genomic_DNA"/>
</dbReference>
<keyword evidence="2" id="KW-1185">Reference proteome</keyword>
<evidence type="ECO:0008006" key="3">
    <source>
        <dbReference type="Google" id="ProtNLM"/>
    </source>
</evidence>